<dbReference type="Gene3D" id="3.40.50.300">
    <property type="entry name" value="P-loop containing nucleotide triphosphate hydrolases"/>
    <property type="match status" value="1"/>
</dbReference>
<accession>A0A8J3IQJ0</accession>
<dbReference type="PANTHER" id="PTHR45641:SF19">
    <property type="entry name" value="NEPHROCYSTIN-3"/>
    <property type="match status" value="1"/>
</dbReference>
<name>A0A8J3IQJ0_9CHLR</name>
<evidence type="ECO:0000313" key="6">
    <source>
        <dbReference type="Proteomes" id="UP000597444"/>
    </source>
</evidence>
<dbReference type="Proteomes" id="UP000597444">
    <property type="component" value="Unassembled WGS sequence"/>
</dbReference>
<dbReference type="PROSITE" id="PS50005">
    <property type="entry name" value="TPR"/>
    <property type="match status" value="1"/>
</dbReference>
<reference evidence="5" key="1">
    <citation type="submission" date="2020-10" db="EMBL/GenBank/DDBJ databases">
        <title>Taxonomic study of unclassified bacteria belonging to the class Ktedonobacteria.</title>
        <authorList>
            <person name="Yabe S."/>
            <person name="Wang C.M."/>
            <person name="Zheng Y."/>
            <person name="Sakai Y."/>
            <person name="Cavaletti L."/>
            <person name="Monciardini P."/>
            <person name="Donadio S."/>
        </authorList>
    </citation>
    <scope>NUCLEOTIDE SEQUENCE</scope>
    <source>
        <strain evidence="5">ID150040</strain>
    </source>
</reference>
<dbReference type="Gene3D" id="1.25.40.10">
    <property type="entry name" value="Tetratricopeptide repeat domain"/>
    <property type="match status" value="2"/>
</dbReference>
<evidence type="ECO:0000256" key="3">
    <source>
        <dbReference type="PROSITE-ProRule" id="PRU00339"/>
    </source>
</evidence>
<evidence type="ECO:0000259" key="4">
    <source>
        <dbReference type="Pfam" id="PF17874"/>
    </source>
</evidence>
<dbReference type="SUPFAM" id="SSF48452">
    <property type="entry name" value="TPR-like"/>
    <property type="match status" value="3"/>
</dbReference>
<dbReference type="SMART" id="SM00028">
    <property type="entry name" value="TPR"/>
    <property type="match status" value="6"/>
</dbReference>
<dbReference type="Pfam" id="PF13424">
    <property type="entry name" value="TPR_12"/>
    <property type="match status" value="1"/>
</dbReference>
<gene>
    <name evidence="5" type="ORF">KSF_036240</name>
</gene>
<dbReference type="InterPro" id="IPR041617">
    <property type="entry name" value="TPR_MalT"/>
</dbReference>
<dbReference type="Pfam" id="PF17874">
    <property type="entry name" value="TPR_MalT"/>
    <property type="match status" value="1"/>
</dbReference>
<feature type="repeat" description="TPR" evidence="3">
    <location>
        <begin position="557"/>
        <end position="590"/>
    </location>
</feature>
<keyword evidence="6" id="KW-1185">Reference proteome</keyword>
<evidence type="ECO:0000256" key="2">
    <source>
        <dbReference type="ARBA" id="ARBA00022803"/>
    </source>
</evidence>
<dbReference type="EMBL" id="BNJK01000001">
    <property type="protein sequence ID" value="GHO93576.1"/>
    <property type="molecule type" value="Genomic_DNA"/>
</dbReference>
<proteinExistence type="predicted"/>
<dbReference type="PANTHER" id="PTHR45641">
    <property type="entry name" value="TETRATRICOPEPTIDE REPEAT PROTEIN (AFU_ORTHOLOGUE AFUA_6G03870)"/>
    <property type="match status" value="1"/>
</dbReference>
<evidence type="ECO:0000313" key="5">
    <source>
        <dbReference type="EMBL" id="GHO93576.1"/>
    </source>
</evidence>
<keyword evidence="1" id="KW-0677">Repeat</keyword>
<dbReference type="InterPro" id="IPR027417">
    <property type="entry name" value="P-loop_NTPase"/>
</dbReference>
<dbReference type="SUPFAM" id="SSF52540">
    <property type="entry name" value="P-loop containing nucleoside triphosphate hydrolases"/>
    <property type="match status" value="1"/>
</dbReference>
<dbReference type="AlphaFoldDB" id="A0A8J3IQJ0"/>
<feature type="domain" description="MalT-like TPR region" evidence="4">
    <location>
        <begin position="645"/>
        <end position="867"/>
    </location>
</feature>
<organism evidence="5 6">
    <name type="scientific">Reticulibacter mediterranei</name>
    <dbReference type="NCBI Taxonomy" id="2778369"/>
    <lineage>
        <taxon>Bacteria</taxon>
        <taxon>Bacillati</taxon>
        <taxon>Chloroflexota</taxon>
        <taxon>Ktedonobacteria</taxon>
        <taxon>Ktedonobacterales</taxon>
        <taxon>Reticulibacteraceae</taxon>
        <taxon>Reticulibacter</taxon>
    </lineage>
</organism>
<evidence type="ECO:0000256" key="1">
    <source>
        <dbReference type="ARBA" id="ARBA00022737"/>
    </source>
</evidence>
<comment type="caution">
    <text evidence="5">The sequence shown here is derived from an EMBL/GenBank/DDBJ whole genome shotgun (WGS) entry which is preliminary data.</text>
</comment>
<keyword evidence="2 3" id="KW-0802">TPR repeat</keyword>
<protein>
    <recommendedName>
        <fullName evidence="4">MalT-like TPR region domain-containing protein</fullName>
    </recommendedName>
</protein>
<dbReference type="InterPro" id="IPR011990">
    <property type="entry name" value="TPR-like_helical_dom_sf"/>
</dbReference>
<dbReference type="InterPro" id="IPR019734">
    <property type="entry name" value="TPR_rpt"/>
</dbReference>
<dbReference type="RefSeq" id="WP_220204354.1">
    <property type="nucleotide sequence ID" value="NZ_BNJK01000001.1"/>
</dbReference>
<sequence>METQEKKSHFIGREQEIQQFTTWLHQPDAPWILYFHDKTEEPEKKGGIGKTWLLRECAKEARQHPDIGVLMVDFFSVDDRDRLFLADKIVGAFHNLCPRWEYPAFAKIREQYNSKKMESANVGSVSDVAEDETTFTAIAAALVEDIQRLEPILAEEQKTLLIIFDTFEVIEDNPIIAVLRSSQTFPDTYSSSHMKVLMAGRNRLNWNHPNWLGRQAEVQSVTLYPFNVQEMLDYIDAEAIYSLPPQDEQQIAALYKRTEGRPIMIGLVVDVLNNRIQSLDELMVIAEQHFEEHLIPQINKLENPINWVILFMAHAYHHFNLTLLEQILDQVPQLGPIHRTSREEIAMKLPQLSFVRQASTGDSFVLHDEMRRLVVKYCWEGLDPDKRLRKDISRSIIKYYSQSSSTEPKNEAWQQLCNLVVLHHSLFINLEEGLEYFRGRFQIARRLRKRVLARLLFQEVQSFTSSMPLAQRNETRLAEAQLLLLEDVPDEALYVLEQLTKEHDQQWYEENYYEILNQQGRCYYRKNIWGEAESHLKECLNIITERSDKKDFQDLRAGLLNMLGYIERRRGHFDEALDYYQQSADLFKTPKTMHNYAETLNNMSFVYRYQGKFDEALLHCKIAWRIRWQLFQKDEISEIEIGRSLSTLGAIYLSANNITEAENRFKAAYEVYLRTDSKRDIAAVSHRLGQVQFERKNFAEALTWFEQAQRIAVESNVEFYITSLIWQGRVYREQQELEVAQSFFERAIERARRVADNYQLVEASIYLAECLATQDKTDEYHQTVLEAERNANERNYYDLLARMEFMQGDLLYHERDLRRAFQHFVAYCRYMALYNHGEYNDAVQQLVDALIGVTNQEEARRVLYDITDYWKGHNLDKEYPELLTACDEVKELFLQ</sequence>